<protein>
    <submittedName>
        <fullName evidence="1">Uncharacterized protein</fullName>
    </submittedName>
</protein>
<gene>
    <name evidence="1" type="ORF">CALMAC_LOCUS5212</name>
</gene>
<sequence>EQFLSCPAHFTVLKTVIGWSASVPANHQFYNHKMGGA</sequence>
<feature type="non-terminal residue" evidence="1">
    <location>
        <position position="1"/>
    </location>
</feature>
<name>A0A653C0W4_CALMS</name>
<organism evidence="1 2">
    <name type="scientific">Callosobruchus maculatus</name>
    <name type="common">Southern cowpea weevil</name>
    <name type="synonym">Pulse bruchid</name>
    <dbReference type="NCBI Taxonomy" id="64391"/>
    <lineage>
        <taxon>Eukaryota</taxon>
        <taxon>Metazoa</taxon>
        <taxon>Ecdysozoa</taxon>
        <taxon>Arthropoda</taxon>
        <taxon>Hexapoda</taxon>
        <taxon>Insecta</taxon>
        <taxon>Pterygota</taxon>
        <taxon>Neoptera</taxon>
        <taxon>Endopterygota</taxon>
        <taxon>Coleoptera</taxon>
        <taxon>Polyphaga</taxon>
        <taxon>Cucujiformia</taxon>
        <taxon>Chrysomeloidea</taxon>
        <taxon>Chrysomelidae</taxon>
        <taxon>Bruchinae</taxon>
        <taxon>Bruchini</taxon>
        <taxon>Callosobruchus</taxon>
    </lineage>
</organism>
<dbReference type="EMBL" id="CAACVG010006741">
    <property type="protein sequence ID" value="VEN41372.1"/>
    <property type="molecule type" value="Genomic_DNA"/>
</dbReference>
<accession>A0A653C0W4</accession>
<proteinExistence type="predicted"/>
<evidence type="ECO:0000313" key="1">
    <source>
        <dbReference type="EMBL" id="VEN41372.1"/>
    </source>
</evidence>
<dbReference type="AlphaFoldDB" id="A0A653C0W4"/>
<evidence type="ECO:0000313" key="2">
    <source>
        <dbReference type="Proteomes" id="UP000410492"/>
    </source>
</evidence>
<dbReference type="Proteomes" id="UP000410492">
    <property type="component" value="Unassembled WGS sequence"/>
</dbReference>
<reference evidence="1 2" key="1">
    <citation type="submission" date="2019-01" db="EMBL/GenBank/DDBJ databases">
        <authorList>
            <person name="Sayadi A."/>
        </authorList>
    </citation>
    <scope>NUCLEOTIDE SEQUENCE [LARGE SCALE GENOMIC DNA]</scope>
</reference>
<keyword evidence="2" id="KW-1185">Reference proteome</keyword>